<comment type="caution">
    <text evidence="1">The sequence shown here is derived from an EMBL/GenBank/DDBJ whole genome shotgun (WGS) entry which is preliminary data.</text>
</comment>
<sequence length="54" mass="6644">MKYYYRIINELSKKYLEWDHGAFTKYGKNTMNQIFQMFMVMLLNIYSYGGKNEK</sequence>
<gene>
    <name evidence="1" type="ORF">ABGF40_08650</name>
</gene>
<accession>A0ABW9F8X2</accession>
<keyword evidence="2" id="KW-1185">Reference proteome</keyword>
<organism evidence="1 2">
    <name type="scientific">Helcococcus bovis</name>
    <dbReference type="NCBI Taxonomy" id="3153252"/>
    <lineage>
        <taxon>Bacteria</taxon>
        <taxon>Bacillati</taxon>
        <taxon>Bacillota</taxon>
        <taxon>Tissierellia</taxon>
        <taxon>Tissierellales</taxon>
        <taxon>Peptoniphilaceae</taxon>
        <taxon>Helcococcus</taxon>
    </lineage>
</organism>
<evidence type="ECO:0000313" key="1">
    <source>
        <dbReference type="EMBL" id="MFM1525719.1"/>
    </source>
</evidence>
<reference evidence="1 2" key="1">
    <citation type="journal article" date="2024" name="Front. Microbiol.">
        <title>Pangenomic and biochemical analyses of Helcococcus ovis reveal widespread tetracycline resistance and a novel bacterial species, Helcococcus bovis.</title>
        <authorList>
            <person name="Cunha F."/>
            <person name="Zhai Y."/>
            <person name="Casaro S."/>
            <person name="Jones K.L."/>
            <person name="Hernandez M."/>
            <person name="Bisinotto R.S."/>
            <person name="Kariyawasam S."/>
            <person name="Brown M.B."/>
            <person name="Phillips A."/>
            <person name="Jeong K.C."/>
            <person name="Galvao K.N."/>
        </authorList>
    </citation>
    <scope>NUCLEOTIDE SEQUENCE [LARGE SCALE GENOMIC DNA]</scope>
    <source>
        <strain evidence="1 2">KG197</strain>
    </source>
</reference>
<dbReference type="RefSeq" id="WP_408127092.1">
    <property type="nucleotide sequence ID" value="NZ_JBFNFH010000032.1"/>
</dbReference>
<evidence type="ECO:0000313" key="2">
    <source>
        <dbReference type="Proteomes" id="UP001629536"/>
    </source>
</evidence>
<protein>
    <submittedName>
        <fullName evidence="1">Uncharacterized protein</fullName>
    </submittedName>
</protein>
<proteinExistence type="predicted"/>
<name>A0ABW9F8X2_9FIRM</name>
<dbReference type="EMBL" id="JBFNFH010000032">
    <property type="protein sequence ID" value="MFM1525719.1"/>
    <property type="molecule type" value="Genomic_DNA"/>
</dbReference>
<dbReference type="Proteomes" id="UP001629536">
    <property type="component" value="Unassembled WGS sequence"/>
</dbReference>